<dbReference type="InterPro" id="IPR035552">
    <property type="entry name" value="Mti1_SH3"/>
</dbReference>
<feature type="compositionally biased region" description="Polar residues" evidence="3">
    <location>
        <begin position="588"/>
        <end position="598"/>
    </location>
</feature>
<dbReference type="CDD" id="cd11887">
    <property type="entry name" value="SH3_Bbc1"/>
    <property type="match status" value="1"/>
</dbReference>
<feature type="compositionally biased region" description="Basic and acidic residues" evidence="3">
    <location>
        <begin position="749"/>
        <end position="761"/>
    </location>
</feature>
<keyword evidence="6" id="KW-1185">Reference proteome</keyword>
<dbReference type="SUPFAM" id="SSF50044">
    <property type="entry name" value="SH3-domain"/>
    <property type="match status" value="1"/>
</dbReference>
<feature type="domain" description="SH3" evidence="4">
    <location>
        <begin position="3"/>
        <end position="67"/>
    </location>
</feature>
<dbReference type="SMART" id="SM00326">
    <property type="entry name" value="SH3"/>
    <property type="match status" value="1"/>
</dbReference>
<dbReference type="PANTHER" id="PTHR45929:SF6">
    <property type="entry name" value="SH3 DOMAIN PROTEIN (AFU_ORTHOLOGUE AFUA_2G10320)"/>
    <property type="match status" value="1"/>
</dbReference>
<feature type="compositionally biased region" description="Basic and acidic residues" evidence="3">
    <location>
        <begin position="284"/>
        <end position="294"/>
    </location>
</feature>
<dbReference type="AlphaFoldDB" id="A0A4Z1HMJ9"/>
<dbReference type="Pfam" id="PF00018">
    <property type="entry name" value="SH3_1"/>
    <property type="match status" value="1"/>
</dbReference>
<proteinExistence type="predicted"/>
<protein>
    <recommendedName>
        <fullName evidence="4">SH3 domain-containing protein</fullName>
    </recommendedName>
</protein>
<dbReference type="Proteomes" id="UP000297527">
    <property type="component" value="Unassembled WGS sequence"/>
</dbReference>
<feature type="compositionally biased region" description="Pro residues" evidence="3">
    <location>
        <begin position="821"/>
        <end position="838"/>
    </location>
</feature>
<dbReference type="Pfam" id="PF25459">
    <property type="entry name" value="AIM3_BBC1_C"/>
    <property type="match status" value="1"/>
</dbReference>
<dbReference type="Gene3D" id="2.30.30.40">
    <property type="entry name" value="SH3 Domains"/>
    <property type="match status" value="1"/>
</dbReference>
<dbReference type="PROSITE" id="PS50002">
    <property type="entry name" value="SH3"/>
    <property type="match status" value="1"/>
</dbReference>
<feature type="compositionally biased region" description="Acidic residues" evidence="3">
    <location>
        <begin position="543"/>
        <end position="556"/>
    </location>
</feature>
<feature type="compositionally biased region" description="Acidic residues" evidence="3">
    <location>
        <begin position="100"/>
        <end position="112"/>
    </location>
</feature>
<comment type="caution">
    <text evidence="5">The sequence shown here is derived from an EMBL/GenBank/DDBJ whole genome shotgun (WGS) entry which is preliminary data.</text>
</comment>
<feature type="compositionally biased region" description="Basic and acidic residues" evidence="3">
    <location>
        <begin position="318"/>
        <end position="343"/>
    </location>
</feature>
<evidence type="ECO:0000313" key="5">
    <source>
        <dbReference type="EMBL" id="TGO46157.1"/>
    </source>
</evidence>
<evidence type="ECO:0000256" key="3">
    <source>
        <dbReference type="SAM" id="MobiDB-lite"/>
    </source>
</evidence>
<feature type="compositionally biased region" description="Acidic residues" evidence="3">
    <location>
        <begin position="731"/>
        <end position="742"/>
    </location>
</feature>
<feature type="region of interest" description="Disordered" evidence="3">
    <location>
        <begin position="451"/>
        <end position="903"/>
    </location>
</feature>
<feature type="compositionally biased region" description="Polar residues" evidence="3">
    <location>
        <begin position="662"/>
        <end position="674"/>
    </location>
</feature>
<feature type="compositionally biased region" description="Acidic residues" evidence="3">
    <location>
        <begin position="421"/>
        <end position="434"/>
    </location>
</feature>
<feature type="compositionally biased region" description="Basic and acidic residues" evidence="3">
    <location>
        <begin position="226"/>
        <end position="246"/>
    </location>
</feature>
<dbReference type="InterPro" id="IPR036028">
    <property type="entry name" value="SH3-like_dom_sf"/>
</dbReference>
<evidence type="ECO:0000313" key="6">
    <source>
        <dbReference type="Proteomes" id="UP000297527"/>
    </source>
</evidence>
<dbReference type="InterPro" id="IPR001452">
    <property type="entry name" value="SH3_domain"/>
</dbReference>
<keyword evidence="1 2" id="KW-0728">SH3 domain</keyword>
<gene>
    <name evidence="5" type="ORF">BCON_0341g00030</name>
</gene>
<organism evidence="5 6">
    <name type="scientific">Botryotinia convoluta</name>
    <dbReference type="NCBI Taxonomy" id="54673"/>
    <lineage>
        <taxon>Eukaryota</taxon>
        <taxon>Fungi</taxon>
        <taxon>Dikarya</taxon>
        <taxon>Ascomycota</taxon>
        <taxon>Pezizomycotina</taxon>
        <taxon>Leotiomycetes</taxon>
        <taxon>Helotiales</taxon>
        <taxon>Sclerotiniaceae</taxon>
        <taxon>Botryotinia</taxon>
    </lineage>
</organism>
<name>A0A4Z1HMJ9_9HELO</name>
<feature type="region of interest" description="Disordered" evidence="3">
    <location>
        <begin position="62"/>
        <end position="439"/>
    </location>
</feature>
<dbReference type="OrthoDB" id="207120at2759"/>
<feature type="compositionally biased region" description="Basic and acidic residues" evidence="3">
    <location>
        <begin position="376"/>
        <end position="387"/>
    </location>
</feature>
<dbReference type="InterPro" id="IPR050670">
    <property type="entry name" value="STAM"/>
</dbReference>
<dbReference type="EMBL" id="PQXN01000339">
    <property type="protein sequence ID" value="TGO46157.1"/>
    <property type="molecule type" value="Genomic_DNA"/>
</dbReference>
<feature type="compositionally biased region" description="Pro residues" evidence="3">
    <location>
        <begin position="121"/>
        <end position="157"/>
    </location>
</feature>
<evidence type="ECO:0000259" key="4">
    <source>
        <dbReference type="PROSITE" id="PS50002"/>
    </source>
</evidence>
<dbReference type="InterPro" id="IPR057402">
    <property type="entry name" value="AIM3_BBC1_C"/>
</dbReference>
<reference evidence="5 6" key="1">
    <citation type="submission" date="2017-12" db="EMBL/GenBank/DDBJ databases">
        <title>Comparative genomics of Botrytis spp.</title>
        <authorList>
            <person name="Valero-Jimenez C.A."/>
            <person name="Tapia P."/>
            <person name="Veloso J."/>
            <person name="Silva-Moreno E."/>
            <person name="Staats M."/>
            <person name="Valdes J.H."/>
            <person name="Van Kan J.A.L."/>
        </authorList>
    </citation>
    <scope>NUCLEOTIDE SEQUENCE [LARGE SCALE GENOMIC DNA]</scope>
    <source>
        <strain evidence="5 6">MUCL11595</strain>
    </source>
</reference>
<feature type="compositionally biased region" description="Pro residues" evidence="3">
    <location>
        <begin position="557"/>
        <end position="583"/>
    </location>
</feature>
<sequence>MSIPPFKVKAIFEYTSPHDDDLHFPNGQIITVTEEEDADWYAGEYVDASGVKQEGIFPRNFVEKYEPTAPPRPTRVNRPKKEPEPASPVVASEPVREPEPQPEIETQPEEVPEAPVVQERQPPPPQPAPQAKPPKPASPPQAPAATKPPPSQKPSSPPVSEKPSGGSFRDRIAAFNKAAPPPAPFKPAGFSSGGSNNFIKKPFVAPPPRKDAYIPTPREPPPQKIYRREEDPEIAAKENENQEQAERAGLAPTSPNNNDEEEQPKPTSLKERIALLQKQQMEQASRHADAAQKKEKPKRPPKKRTESHEVAEEGETASLERPDTGDRPRKMSMDSVREEEGVPRRTKSARGPIPSIEDGNEADMSGAAETAEELEDTGKDDSDDKPKVKPPQPPVRAPAAPVVEPDVGEEEGTVEEPSPVEAEEEEEEEEDDIDPEVRRKEELRARMAKMSGGMGMHGMFGGGMPMAAPLPPKKKKPSLPLPKRGSTAGSDAIVSPIASAPPVPMIPLPGMSRVRSPDEVEKQEETEEEKRPVSSARPADVVPDVEDVVPEKEEESAPPPVPTHDGGAPPPVPSGRPAPPPIPIDCKSSISESNQSDILTILARPVPAPPAEILSPGAGYESDDEMAEQTRNMSLAEPPQAPPQPSEAPGSPRSPASKRASYFSSEQSPQSPNTPGRRASRVPPIPLGIPTPAQNRAPPPPPPGAPLSRSSTGDQNIIPHLNPPPPPVDDGKEDDYEGDYDTDIASAVPHKDALKHIKEASVDDNALRSPIASPTFAPPLPPPTAPAPKAIPPPTAPAPKAIPPPLPSQPPPRPSAEVPRVAPPAPPPPPPGRAPAPWEPENNEYDPYNYAPTTTSAPVHIAPATPKMEPVEDDLYSASPPRSFASPKQGRAPAPPPNKPSIKQSLDLNRAAVTGGVRRSMDLNRMSMDSGFMANDVDLGIGSQWWTIKKSLPPVFQARKDILTESEDTSSISDTNQPVVTRELFVLFHDYSQTIIAAQYNPKDPSDCQLEQKHEGPPARLRQDQLEEAHERFGKRVIEAVTVRQNTIVGDGTPQGLILELLKPLAGVLMPVGTRAYGALVYSNMANASTQQFDEIRAGDIVTLRNTRFQGKHGSMHTKYTAEVGKPDHMGVVAEWDGTKKKLRAWEQGRESKKVKLESFKLDDLRSGEVKIWRVMPRSWVGWGEGN</sequence>
<evidence type="ECO:0000256" key="2">
    <source>
        <dbReference type="PROSITE-ProRule" id="PRU00192"/>
    </source>
</evidence>
<evidence type="ECO:0000256" key="1">
    <source>
        <dbReference type="ARBA" id="ARBA00022443"/>
    </source>
</evidence>
<accession>A0A4Z1HMJ9</accession>
<dbReference type="PANTHER" id="PTHR45929">
    <property type="entry name" value="JAK PATHWAY SIGNAL TRANSDUCTION ADAPTOR MOLECULE"/>
    <property type="match status" value="1"/>
</dbReference>
<feature type="compositionally biased region" description="Gly residues" evidence="3">
    <location>
        <begin position="452"/>
        <end position="464"/>
    </location>
</feature>
<feature type="compositionally biased region" description="Pro residues" evidence="3">
    <location>
        <begin position="776"/>
        <end position="814"/>
    </location>
</feature>